<dbReference type="VEuPathDB" id="FungiDB:ASPVEDRAFT_51753"/>
<comment type="pathway">
    <text evidence="1">tRNA modification; 5-methoxycarbonylmethyl-2-thiouridine-tRNA biosynthesis.</text>
</comment>
<dbReference type="CDD" id="cd19495">
    <property type="entry name" value="Elp6"/>
    <property type="match status" value="1"/>
</dbReference>
<dbReference type="UniPathway" id="UPA00988"/>
<dbReference type="PANTHER" id="PTHR16184:SF6">
    <property type="entry name" value="ELONGATOR COMPLEX PROTEIN 6"/>
    <property type="match status" value="1"/>
</dbReference>
<accession>A0A1L9PGN7</accession>
<evidence type="ECO:0000313" key="5">
    <source>
        <dbReference type="Proteomes" id="UP000184073"/>
    </source>
</evidence>
<evidence type="ECO:0000256" key="2">
    <source>
        <dbReference type="ARBA" id="ARBA00008837"/>
    </source>
</evidence>
<name>A0A1L9PGN7_ASPVE</name>
<reference evidence="5" key="1">
    <citation type="journal article" date="2017" name="Genome Biol.">
        <title>Comparative genomics reveals high biological diversity and specific adaptations in the industrially and medically important fungal genus Aspergillus.</title>
        <authorList>
            <person name="de Vries R.P."/>
            <person name="Riley R."/>
            <person name="Wiebenga A."/>
            <person name="Aguilar-Osorio G."/>
            <person name="Amillis S."/>
            <person name="Uchima C.A."/>
            <person name="Anderluh G."/>
            <person name="Asadollahi M."/>
            <person name="Askin M."/>
            <person name="Barry K."/>
            <person name="Battaglia E."/>
            <person name="Bayram O."/>
            <person name="Benocci T."/>
            <person name="Braus-Stromeyer S.A."/>
            <person name="Caldana C."/>
            <person name="Canovas D."/>
            <person name="Cerqueira G.C."/>
            <person name="Chen F."/>
            <person name="Chen W."/>
            <person name="Choi C."/>
            <person name="Clum A."/>
            <person name="Dos Santos R.A."/>
            <person name="Damasio A.R."/>
            <person name="Diallinas G."/>
            <person name="Emri T."/>
            <person name="Fekete E."/>
            <person name="Flipphi M."/>
            <person name="Freyberg S."/>
            <person name="Gallo A."/>
            <person name="Gournas C."/>
            <person name="Habgood R."/>
            <person name="Hainaut M."/>
            <person name="Harispe M.L."/>
            <person name="Henrissat B."/>
            <person name="Hilden K.S."/>
            <person name="Hope R."/>
            <person name="Hossain A."/>
            <person name="Karabika E."/>
            <person name="Karaffa L."/>
            <person name="Karanyi Z."/>
            <person name="Krasevec N."/>
            <person name="Kuo A."/>
            <person name="Kusch H."/>
            <person name="LaButti K."/>
            <person name="Lagendijk E.L."/>
            <person name="Lapidus A."/>
            <person name="Levasseur A."/>
            <person name="Lindquist E."/>
            <person name="Lipzen A."/>
            <person name="Logrieco A.F."/>
            <person name="MacCabe A."/>
            <person name="Maekelae M.R."/>
            <person name="Malavazi I."/>
            <person name="Melin P."/>
            <person name="Meyer V."/>
            <person name="Mielnichuk N."/>
            <person name="Miskei M."/>
            <person name="Molnar A.P."/>
            <person name="Mule G."/>
            <person name="Ngan C.Y."/>
            <person name="Orejas M."/>
            <person name="Orosz E."/>
            <person name="Ouedraogo J.P."/>
            <person name="Overkamp K.M."/>
            <person name="Park H.-S."/>
            <person name="Perrone G."/>
            <person name="Piumi F."/>
            <person name="Punt P.J."/>
            <person name="Ram A.F."/>
            <person name="Ramon A."/>
            <person name="Rauscher S."/>
            <person name="Record E."/>
            <person name="Riano-Pachon D.M."/>
            <person name="Robert V."/>
            <person name="Roehrig J."/>
            <person name="Ruller R."/>
            <person name="Salamov A."/>
            <person name="Salih N.S."/>
            <person name="Samson R.A."/>
            <person name="Sandor E."/>
            <person name="Sanguinetti M."/>
            <person name="Schuetze T."/>
            <person name="Sepcic K."/>
            <person name="Shelest E."/>
            <person name="Sherlock G."/>
            <person name="Sophianopoulou V."/>
            <person name="Squina F.M."/>
            <person name="Sun H."/>
            <person name="Susca A."/>
            <person name="Todd R.B."/>
            <person name="Tsang A."/>
            <person name="Unkles S.E."/>
            <person name="van de Wiele N."/>
            <person name="van Rossen-Uffink D."/>
            <person name="Oliveira J.V."/>
            <person name="Vesth T.C."/>
            <person name="Visser J."/>
            <person name="Yu J.-H."/>
            <person name="Zhou M."/>
            <person name="Andersen M.R."/>
            <person name="Archer D.B."/>
            <person name="Baker S.E."/>
            <person name="Benoit I."/>
            <person name="Brakhage A.A."/>
            <person name="Braus G.H."/>
            <person name="Fischer R."/>
            <person name="Frisvad J.C."/>
            <person name="Goldman G.H."/>
            <person name="Houbraken J."/>
            <person name="Oakley B."/>
            <person name="Pocsi I."/>
            <person name="Scazzocchio C."/>
            <person name="Seiboth B."/>
            <person name="vanKuyk P.A."/>
            <person name="Wortman J."/>
            <person name="Dyer P.S."/>
            <person name="Grigoriev I.V."/>
        </authorList>
    </citation>
    <scope>NUCLEOTIDE SEQUENCE [LARGE SCALE GENOMIC DNA]</scope>
    <source>
        <strain evidence="5">CBS 583.65</strain>
    </source>
</reference>
<evidence type="ECO:0000313" key="4">
    <source>
        <dbReference type="EMBL" id="OJJ00605.1"/>
    </source>
</evidence>
<sequence length="358" mass="37933">MPSQPPLPHLLTPYICSPPPSSLTTVSSVLGATGNWLVLRFLCAALNAPPNSYSGPGIVGAEGGRKKKVVLVSFLRSWEFWRAEAKRLGLDLARLTEKRQFAFVDGLSELFSPPPAPTSSPAQSHYPGAGPTPRTTLPTRSYPGITPHGLSPTRQPPPSASPGTLSHQPAEEASPMKRLRLSGNGIAAIDGLEKDIVAVINQLKTSNPGEDGGESDVLLIVDQPDLLLAATGPNKGIGATEMGEWIMGLQQAAAATIVTVSSDSPLIHNASAFVHQAATPLETEHAAFTVELAYRAEMVMQLRNLETGAARDVSGVLRVSKGGAWGHKESAGEENWEEKEVLYFVQRDGGVSVFGRGE</sequence>
<evidence type="ECO:0000256" key="1">
    <source>
        <dbReference type="ARBA" id="ARBA00005043"/>
    </source>
</evidence>
<dbReference type="GO" id="GO:0002098">
    <property type="term" value="P:tRNA wobble uridine modification"/>
    <property type="evidence" value="ECO:0007669"/>
    <property type="project" value="InterPro"/>
</dbReference>
<dbReference type="AlphaFoldDB" id="A0A1L9PGN7"/>
<comment type="similarity">
    <text evidence="2">Belongs to the ELP6 family.</text>
</comment>
<dbReference type="InterPro" id="IPR027417">
    <property type="entry name" value="P-loop_NTPase"/>
</dbReference>
<dbReference type="EMBL" id="KV878127">
    <property type="protein sequence ID" value="OJJ00605.1"/>
    <property type="molecule type" value="Genomic_DNA"/>
</dbReference>
<dbReference type="PANTHER" id="PTHR16184">
    <property type="entry name" value="ELONGATOR COMPLEX PROTEIN 6"/>
    <property type="match status" value="1"/>
</dbReference>
<dbReference type="OrthoDB" id="9995306at2759"/>
<keyword evidence="5" id="KW-1185">Reference proteome</keyword>
<dbReference type="GeneID" id="63730035"/>
<feature type="region of interest" description="Disordered" evidence="3">
    <location>
        <begin position="112"/>
        <end position="175"/>
    </location>
</feature>
<proteinExistence type="inferred from homology"/>
<dbReference type="Proteomes" id="UP000184073">
    <property type="component" value="Unassembled WGS sequence"/>
</dbReference>
<protein>
    <recommendedName>
        <fullName evidence="6">Elongator complex protein 6</fullName>
    </recommendedName>
</protein>
<evidence type="ECO:0008006" key="6">
    <source>
        <dbReference type="Google" id="ProtNLM"/>
    </source>
</evidence>
<gene>
    <name evidence="4" type="ORF">ASPVEDRAFT_51753</name>
</gene>
<dbReference type="InterPro" id="IPR018627">
    <property type="entry name" value="ELP6"/>
</dbReference>
<dbReference type="Gene3D" id="3.40.50.300">
    <property type="entry name" value="P-loop containing nucleotide triphosphate hydrolases"/>
    <property type="match status" value="1"/>
</dbReference>
<dbReference type="GO" id="GO:0033588">
    <property type="term" value="C:elongator holoenzyme complex"/>
    <property type="evidence" value="ECO:0007669"/>
    <property type="project" value="InterPro"/>
</dbReference>
<organism evidence="4 5">
    <name type="scientific">Aspergillus versicolor CBS 583.65</name>
    <dbReference type="NCBI Taxonomy" id="1036611"/>
    <lineage>
        <taxon>Eukaryota</taxon>
        <taxon>Fungi</taxon>
        <taxon>Dikarya</taxon>
        <taxon>Ascomycota</taxon>
        <taxon>Pezizomycotina</taxon>
        <taxon>Eurotiomycetes</taxon>
        <taxon>Eurotiomycetidae</taxon>
        <taxon>Eurotiales</taxon>
        <taxon>Aspergillaceae</taxon>
        <taxon>Aspergillus</taxon>
        <taxon>Aspergillus subgen. Nidulantes</taxon>
    </lineage>
</organism>
<evidence type="ECO:0000256" key="3">
    <source>
        <dbReference type="SAM" id="MobiDB-lite"/>
    </source>
</evidence>
<dbReference type="RefSeq" id="XP_040666367.1">
    <property type="nucleotide sequence ID" value="XM_040814524.1"/>
</dbReference>